<evidence type="ECO:0000256" key="2">
    <source>
        <dbReference type="ARBA" id="ARBA00022741"/>
    </source>
</evidence>
<dbReference type="GO" id="GO:0005524">
    <property type="term" value="F:ATP binding"/>
    <property type="evidence" value="ECO:0007669"/>
    <property type="project" value="UniProtKB-KW"/>
</dbReference>
<organism evidence="6 7">
    <name type="scientific">Homarus americanus</name>
    <name type="common">American lobster</name>
    <dbReference type="NCBI Taxonomy" id="6706"/>
    <lineage>
        <taxon>Eukaryota</taxon>
        <taxon>Metazoa</taxon>
        <taxon>Ecdysozoa</taxon>
        <taxon>Arthropoda</taxon>
        <taxon>Crustacea</taxon>
        <taxon>Multicrustacea</taxon>
        <taxon>Malacostraca</taxon>
        <taxon>Eumalacostraca</taxon>
        <taxon>Eucarida</taxon>
        <taxon>Decapoda</taxon>
        <taxon>Pleocyemata</taxon>
        <taxon>Astacidea</taxon>
        <taxon>Nephropoidea</taxon>
        <taxon>Nephropidae</taxon>
        <taxon>Homarus</taxon>
    </lineage>
</organism>
<reference evidence="6" key="1">
    <citation type="journal article" date="2021" name="Sci. Adv.">
        <title>The American lobster genome reveals insights on longevity, neural, and immune adaptations.</title>
        <authorList>
            <person name="Polinski J.M."/>
            <person name="Zimin A.V."/>
            <person name="Clark K.F."/>
            <person name="Kohn A.B."/>
            <person name="Sadowski N."/>
            <person name="Timp W."/>
            <person name="Ptitsyn A."/>
            <person name="Khanna P."/>
            <person name="Romanova D.Y."/>
            <person name="Williams P."/>
            <person name="Greenwood S.J."/>
            <person name="Moroz L.L."/>
            <person name="Walt D.R."/>
            <person name="Bodnar A.G."/>
        </authorList>
    </citation>
    <scope>NUCLEOTIDE SEQUENCE</scope>
    <source>
        <strain evidence="6">GMGI-L3</strain>
    </source>
</reference>
<dbReference type="EMBL" id="JAHLQT010001842">
    <property type="protein sequence ID" value="KAG7177782.1"/>
    <property type="molecule type" value="Genomic_DNA"/>
</dbReference>
<evidence type="ECO:0000313" key="6">
    <source>
        <dbReference type="EMBL" id="KAG7177782.1"/>
    </source>
</evidence>
<sequence>VNSSTPGQVGWEVRSPSLWKVFASIYWREMLAGGVFKLLGDGVNVVGPLAIGLIVTYVTQVQDGTLVHHGVVVSEVYKTSHYPSSGVNALTFFRIKVINPGVPRQLYYVGWKEVLRNGWVVAVVALVAALAQSTFSQASSHLVAMEGIHVKAALQAMIYRKSLRLSSRTLAEDPPAATESTTTDGNPK</sequence>
<dbReference type="AlphaFoldDB" id="A0A8J5TVB2"/>
<dbReference type="SUPFAM" id="SSF90123">
    <property type="entry name" value="ABC transporter transmembrane region"/>
    <property type="match status" value="1"/>
</dbReference>
<dbReference type="PANTHER" id="PTHR24223:SF461">
    <property type="entry name" value="ATP-BINDING CASSETTE SUB-FAMILY C MEMBER SUR"/>
    <property type="match status" value="1"/>
</dbReference>
<dbReference type="Proteomes" id="UP000747542">
    <property type="component" value="Unassembled WGS sequence"/>
</dbReference>
<dbReference type="PANTHER" id="PTHR24223">
    <property type="entry name" value="ATP-BINDING CASSETTE SUB-FAMILY C"/>
    <property type="match status" value="1"/>
</dbReference>
<evidence type="ECO:0000256" key="5">
    <source>
        <dbReference type="ARBA" id="ARBA00023136"/>
    </source>
</evidence>
<dbReference type="InterPro" id="IPR050173">
    <property type="entry name" value="ABC_transporter_C-like"/>
</dbReference>
<keyword evidence="7" id="KW-1185">Reference proteome</keyword>
<name>A0A8J5TVB2_HOMAM</name>
<keyword evidence="4" id="KW-1133">Transmembrane helix</keyword>
<feature type="non-terminal residue" evidence="6">
    <location>
        <position position="188"/>
    </location>
</feature>
<gene>
    <name evidence="6" type="primary">Abcc9-L</name>
    <name evidence="6" type="ORF">Hamer_G024606</name>
</gene>
<accession>A0A8J5TVB2</accession>
<comment type="caution">
    <text evidence="6">The sequence shown here is derived from an EMBL/GenBank/DDBJ whole genome shotgun (WGS) entry which is preliminary data.</text>
</comment>
<evidence type="ECO:0000256" key="1">
    <source>
        <dbReference type="ARBA" id="ARBA00022692"/>
    </source>
</evidence>
<keyword evidence="3 6" id="KW-0067">ATP-binding</keyword>
<evidence type="ECO:0000256" key="3">
    <source>
        <dbReference type="ARBA" id="ARBA00022840"/>
    </source>
</evidence>
<keyword evidence="2" id="KW-0547">Nucleotide-binding</keyword>
<keyword evidence="5" id="KW-0472">Membrane</keyword>
<evidence type="ECO:0000256" key="4">
    <source>
        <dbReference type="ARBA" id="ARBA00022989"/>
    </source>
</evidence>
<proteinExistence type="predicted"/>
<dbReference type="Gene3D" id="1.20.1560.10">
    <property type="entry name" value="ABC transporter type 1, transmembrane domain"/>
    <property type="match status" value="1"/>
</dbReference>
<dbReference type="GO" id="GO:0016020">
    <property type="term" value="C:membrane"/>
    <property type="evidence" value="ECO:0007669"/>
    <property type="project" value="InterPro"/>
</dbReference>
<feature type="non-terminal residue" evidence="6">
    <location>
        <position position="1"/>
    </location>
</feature>
<keyword evidence="1" id="KW-0812">Transmembrane</keyword>
<protein>
    <submittedName>
        <fullName evidence="6">ATP-binding cassette sub-family C member 9-like</fullName>
    </submittedName>
</protein>
<dbReference type="GO" id="GO:0042626">
    <property type="term" value="F:ATPase-coupled transmembrane transporter activity"/>
    <property type="evidence" value="ECO:0007669"/>
    <property type="project" value="TreeGrafter"/>
</dbReference>
<dbReference type="InterPro" id="IPR036640">
    <property type="entry name" value="ABC1_TM_sf"/>
</dbReference>
<evidence type="ECO:0000313" key="7">
    <source>
        <dbReference type="Proteomes" id="UP000747542"/>
    </source>
</evidence>